<name>A0A367IP95_RHIST</name>
<protein>
    <submittedName>
        <fullName evidence="2">Uncharacterized protein</fullName>
    </submittedName>
</protein>
<evidence type="ECO:0000256" key="1">
    <source>
        <dbReference type="SAM" id="Coils"/>
    </source>
</evidence>
<dbReference type="EMBL" id="PJQM01006554">
    <property type="protein sequence ID" value="RCH79482.1"/>
    <property type="molecule type" value="Genomic_DNA"/>
</dbReference>
<comment type="caution">
    <text evidence="2">The sequence shown here is derived from an EMBL/GenBank/DDBJ whole genome shotgun (WGS) entry which is preliminary data.</text>
</comment>
<keyword evidence="1" id="KW-0175">Coiled coil</keyword>
<organism evidence="2 3">
    <name type="scientific">Rhizopus stolonifer</name>
    <name type="common">Rhizopus nigricans</name>
    <dbReference type="NCBI Taxonomy" id="4846"/>
    <lineage>
        <taxon>Eukaryota</taxon>
        <taxon>Fungi</taxon>
        <taxon>Fungi incertae sedis</taxon>
        <taxon>Mucoromycota</taxon>
        <taxon>Mucoromycotina</taxon>
        <taxon>Mucoromycetes</taxon>
        <taxon>Mucorales</taxon>
        <taxon>Mucorineae</taxon>
        <taxon>Rhizopodaceae</taxon>
        <taxon>Rhizopus</taxon>
    </lineage>
</organism>
<feature type="coiled-coil region" evidence="1">
    <location>
        <begin position="212"/>
        <end position="418"/>
    </location>
</feature>
<evidence type="ECO:0000313" key="2">
    <source>
        <dbReference type="EMBL" id="RCH79482.1"/>
    </source>
</evidence>
<dbReference type="Proteomes" id="UP000253551">
    <property type="component" value="Unassembled WGS sequence"/>
</dbReference>
<proteinExistence type="predicted"/>
<feature type="non-terminal residue" evidence="2">
    <location>
        <position position="1"/>
    </location>
</feature>
<keyword evidence="3" id="KW-1185">Reference proteome</keyword>
<dbReference type="OrthoDB" id="2288305at2759"/>
<sequence length="431" mass="50936">EVILSQGSGLDHYMRKVEDVDAIWKIVKDGSKIPFVLSIRLTDSKQMTQGYLQLFDLLRPRTIDYDKSNAYLLHDSFTHFVNMTHTIMNPNNSHLDTKNYVLTYLLAKTLAGQEKLTLFTYLNDSVPKKIMQDVVFLLNLTQQLSQVPLCILRNEKPIRARDNKKLTEAKEKNTRLKELLLIEQAHVTYLQVAMDELKHRPSIIEHELKVKLTNERAQVALLRNQMEQLEHDLQFVQRDRILLQQNHDEQLASLQSELAAKTAQLEQAQTQGVDRQVFEQERQQLENAYHEAIDMGNTKIKEIKTKYKEKAMLMQQEWEQMQKEWEQMQKEAEAEIEKHVLSEQEYKQKYEETKLELEQQKQNNQEYNKTLIELKEDIREEIEQDLVEKFEQEFAAVIEQSKQKVNQVKSKYKQMMEQAGMPHEDEIHALN</sequence>
<accession>A0A367IP95</accession>
<dbReference type="AlphaFoldDB" id="A0A367IP95"/>
<dbReference type="STRING" id="4846.A0A367IP95"/>
<gene>
    <name evidence="2" type="ORF">CU098_003700</name>
</gene>
<reference evidence="2 3" key="1">
    <citation type="journal article" date="2018" name="G3 (Bethesda)">
        <title>Phylogenetic and Phylogenomic Definition of Rhizopus Species.</title>
        <authorList>
            <person name="Gryganskyi A.P."/>
            <person name="Golan J."/>
            <person name="Dolatabadi S."/>
            <person name="Mondo S."/>
            <person name="Robb S."/>
            <person name="Idnurm A."/>
            <person name="Muszewska A."/>
            <person name="Steczkiewicz K."/>
            <person name="Masonjones S."/>
            <person name="Liao H.L."/>
            <person name="Gajdeczka M.T."/>
            <person name="Anike F."/>
            <person name="Vuek A."/>
            <person name="Anishchenko I.M."/>
            <person name="Voigt K."/>
            <person name="de Hoog G.S."/>
            <person name="Smith M.E."/>
            <person name="Heitman J."/>
            <person name="Vilgalys R."/>
            <person name="Stajich J.E."/>
        </authorList>
    </citation>
    <scope>NUCLEOTIDE SEQUENCE [LARGE SCALE GENOMIC DNA]</scope>
    <source>
        <strain evidence="2 3">LSU 92-RS-03</strain>
    </source>
</reference>
<evidence type="ECO:0000313" key="3">
    <source>
        <dbReference type="Proteomes" id="UP000253551"/>
    </source>
</evidence>
<feature type="non-terminal residue" evidence="2">
    <location>
        <position position="431"/>
    </location>
</feature>